<proteinExistence type="predicted"/>
<evidence type="ECO:0000256" key="2">
    <source>
        <dbReference type="ARBA" id="ARBA00022737"/>
    </source>
</evidence>
<keyword evidence="1" id="KW-0808">Transferase</keyword>
<dbReference type="CDD" id="cd01449">
    <property type="entry name" value="TST_Repeat_2"/>
    <property type="match status" value="1"/>
</dbReference>
<dbReference type="PROSITE" id="PS50206">
    <property type="entry name" value="RHODANESE_3"/>
    <property type="match status" value="2"/>
</dbReference>
<accession>A0A5N7CBT4</accession>
<evidence type="ECO:0000256" key="1">
    <source>
        <dbReference type="ARBA" id="ARBA00022679"/>
    </source>
</evidence>
<evidence type="ECO:0000313" key="5">
    <source>
        <dbReference type="EMBL" id="KAE8391611.1"/>
    </source>
</evidence>
<dbReference type="InterPro" id="IPR045078">
    <property type="entry name" value="TST/MPST-like"/>
</dbReference>
<dbReference type="PANTHER" id="PTHR11364:SF27">
    <property type="entry name" value="SULFURTRANSFERASE"/>
    <property type="match status" value="1"/>
</dbReference>
<protein>
    <submittedName>
        <fullName evidence="5">Rhodanese-like domain-containing protein</fullName>
    </submittedName>
</protein>
<evidence type="ECO:0000259" key="4">
    <source>
        <dbReference type="PROSITE" id="PS50206"/>
    </source>
</evidence>
<feature type="region of interest" description="Disordered" evidence="3">
    <location>
        <begin position="140"/>
        <end position="160"/>
    </location>
</feature>
<dbReference type="Gene3D" id="3.40.250.10">
    <property type="entry name" value="Rhodanese-like domain"/>
    <property type="match status" value="2"/>
</dbReference>
<dbReference type="InterPro" id="IPR036873">
    <property type="entry name" value="Rhodanese-like_dom_sf"/>
</dbReference>
<dbReference type="GO" id="GO:0004792">
    <property type="term" value="F:thiosulfate-cyanide sulfurtransferase activity"/>
    <property type="evidence" value="ECO:0007669"/>
    <property type="project" value="TreeGrafter"/>
</dbReference>
<organism evidence="5">
    <name type="scientific">Petromyces alliaceus</name>
    <name type="common">Aspergillus alliaceus</name>
    <dbReference type="NCBI Taxonomy" id="209559"/>
    <lineage>
        <taxon>Eukaryota</taxon>
        <taxon>Fungi</taxon>
        <taxon>Dikarya</taxon>
        <taxon>Ascomycota</taxon>
        <taxon>Pezizomycotina</taxon>
        <taxon>Eurotiomycetes</taxon>
        <taxon>Eurotiomycetidae</taxon>
        <taxon>Eurotiales</taxon>
        <taxon>Aspergillaceae</taxon>
        <taxon>Aspergillus</taxon>
        <taxon>Aspergillus subgen. Circumdati</taxon>
    </lineage>
</organism>
<keyword evidence="2" id="KW-0677">Repeat</keyword>
<dbReference type="PANTHER" id="PTHR11364">
    <property type="entry name" value="THIOSULFATE SULFERTANSFERASE"/>
    <property type="match status" value="1"/>
</dbReference>
<dbReference type="GO" id="GO:0005739">
    <property type="term" value="C:mitochondrion"/>
    <property type="evidence" value="ECO:0007669"/>
    <property type="project" value="TreeGrafter"/>
</dbReference>
<dbReference type="InterPro" id="IPR001763">
    <property type="entry name" value="Rhodanese-like_dom"/>
</dbReference>
<dbReference type="Proteomes" id="UP000326877">
    <property type="component" value="Unassembled WGS sequence"/>
</dbReference>
<dbReference type="EMBL" id="ML735244">
    <property type="protein sequence ID" value="KAE8391611.1"/>
    <property type="molecule type" value="Genomic_DNA"/>
</dbReference>
<sequence>MARTIYNPFRSLLVSPSELHLALSRTSISPRRIVPVAAGRQSALQSYKAKHIPGSIFFNMDQIRDTTSSYPQMLPQPSHFATSVTRLGLRSDDILVVYDTPEAGMYFSPRVAWVCRHFGHTDVHVLNNFPHYVKNGYPVSEGQPTLPPAEESYPEREPPVPDDVITFEELRVLLSTDKNQRQYQILDARPAGQFSGEGTGPHISGHMPFALNVPFSSVLGLDKTMLPAGRLREVFRGFGVQEDKPVVSSCNSGVTAAVLELALRVGGYDMKKRVYDGSWSEWRERARDRLVVAS</sequence>
<feature type="domain" description="Rhodanese" evidence="4">
    <location>
        <begin position="45"/>
        <end position="141"/>
    </location>
</feature>
<dbReference type="OrthoDB" id="270167at2759"/>
<reference evidence="5" key="1">
    <citation type="submission" date="2019-04" db="EMBL/GenBank/DDBJ databases">
        <title>Friends and foes A comparative genomics studyof 23 Aspergillus species from section Flavi.</title>
        <authorList>
            <consortium name="DOE Joint Genome Institute"/>
            <person name="Kjaerbolling I."/>
            <person name="Vesth T."/>
            <person name="Frisvad J.C."/>
            <person name="Nybo J.L."/>
            <person name="Theobald S."/>
            <person name="Kildgaard S."/>
            <person name="Isbrandt T."/>
            <person name="Kuo A."/>
            <person name="Sato A."/>
            <person name="Lyhne E.K."/>
            <person name="Kogle M.E."/>
            <person name="Wiebenga A."/>
            <person name="Kun R.S."/>
            <person name="Lubbers R.J."/>
            <person name="Makela M.R."/>
            <person name="Barry K."/>
            <person name="Chovatia M."/>
            <person name="Clum A."/>
            <person name="Daum C."/>
            <person name="Haridas S."/>
            <person name="He G."/>
            <person name="LaButti K."/>
            <person name="Lipzen A."/>
            <person name="Mondo S."/>
            <person name="Riley R."/>
            <person name="Salamov A."/>
            <person name="Simmons B.A."/>
            <person name="Magnuson J.K."/>
            <person name="Henrissat B."/>
            <person name="Mortensen U.H."/>
            <person name="Larsen T.O."/>
            <person name="Devries R.P."/>
            <person name="Grigoriev I.V."/>
            <person name="Machida M."/>
            <person name="Baker S.E."/>
            <person name="Andersen M.R."/>
        </authorList>
    </citation>
    <scope>NUCLEOTIDE SEQUENCE [LARGE SCALE GENOMIC DNA]</scope>
    <source>
        <strain evidence="5">IBT 14317</strain>
    </source>
</reference>
<dbReference type="SMART" id="SM00450">
    <property type="entry name" value="RHOD"/>
    <property type="match status" value="2"/>
</dbReference>
<dbReference type="AlphaFoldDB" id="A0A5N7CBT4"/>
<dbReference type="CDD" id="cd01448">
    <property type="entry name" value="TST_Repeat_1"/>
    <property type="match status" value="1"/>
</dbReference>
<feature type="domain" description="Rhodanese" evidence="4">
    <location>
        <begin position="179"/>
        <end position="291"/>
    </location>
</feature>
<dbReference type="SUPFAM" id="SSF52821">
    <property type="entry name" value="Rhodanese/Cell cycle control phosphatase"/>
    <property type="match status" value="2"/>
</dbReference>
<name>A0A5N7CBT4_PETAA</name>
<evidence type="ECO:0000256" key="3">
    <source>
        <dbReference type="SAM" id="MobiDB-lite"/>
    </source>
</evidence>
<dbReference type="Pfam" id="PF00581">
    <property type="entry name" value="Rhodanese"/>
    <property type="match status" value="1"/>
</dbReference>
<gene>
    <name evidence="5" type="ORF">BDV23DRAFT_153010</name>
</gene>